<keyword evidence="2" id="KW-1185">Reference proteome</keyword>
<evidence type="ECO:0000313" key="2">
    <source>
        <dbReference type="Proteomes" id="UP000290378"/>
    </source>
</evidence>
<proteinExistence type="predicted"/>
<gene>
    <name evidence="1" type="ORF">CP963_13300</name>
</gene>
<dbReference type="InterPro" id="IPR011009">
    <property type="entry name" value="Kinase-like_dom_sf"/>
</dbReference>
<name>A0AA94FD49_9BACT</name>
<dbReference type="GO" id="GO:0016301">
    <property type="term" value="F:kinase activity"/>
    <property type="evidence" value="ECO:0007669"/>
    <property type="project" value="UniProtKB-KW"/>
</dbReference>
<organism evidence="1 2">
    <name type="scientific">Arcobacter cloacae</name>
    <dbReference type="NCBI Taxonomy" id="1054034"/>
    <lineage>
        <taxon>Bacteria</taxon>
        <taxon>Pseudomonadati</taxon>
        <taxon>Campylobacterota</taxon>
        <taxon>Epsilonproteobacteria</taxon>
        <taxon>Campylobacterales</taxon>
        <taxon>Arcobacteraceae</taxon>
        <taxon>Arcobacter</taxon>
    </lineage>
</organism>
<dbReference type="EMBL" id="NXII01000032">
    <property type="protein sequence ID" value="RXI37221.1"/>
    <property type="molecule type" value="Genomic_DNA"/>
</dbReference>
<comment type="caution">
    <text evidence="1">The sequence shown here is derived from an EMBL/GenBank/DDBJ whole genome shotgun (WGS) entry which is preliminary data.</text>
</comment>
<keyword evidence="1" id="KW-0808">Transferase</keyword>
<protein>
    <submittedName>
        <fullName evidence="1">Kinase</fullName>
    </submittedName>
</protein>
<sequence length="266" mass="31797">MIFIKRKKVSNLEEIAKKEFLSNSAEIFPIEFENQRYWLKRARQTIPNKIQKFFYRLFPVELLIPSLGKTAFEALQYETSKLEKFRSLGINTPKVVYKCDNFFVLEDCGNSVNAYLRDKNISKEKFYYFVEKLLIELSKIHNQNEFHGGTQIRNFTYKDDEVYVIDLEESFSSSTDIETLKFRDFLLFILSFVKIKELSFEVDYLFIINRYKELTKSDDLTQKLKNFTKKISFFIWLSNVSFVKKRLGSDVKNFFKLFEILNSLEK</sequence>
<keyword evidence="1" id="KW-0418">Kinase</keyword>
<evidence type="ECO:0000313" key="1">
    <source>
        <dbReference type="EMBL" id="RXI37221.1"/>
    </source>
</evidence>
<accession>A0AA94FD49</accession>
<dbReference type="AlphaFoldDB" id="A0AA94FD49"/>
<reference evidence="1 2" key="1">
    <citation type="submission" date="2017-09" db="EMBL/GenBank/DDBJ databases">
        <title>Genomics of the genus Arcobacter.</title>
        <authorList>
            <person name="Perez-Cataluna A."/>
            <person name="Figueras M.J."/>
            <person name="Salas-Masso N."/>
        </authorList>
    </citation>
    <scope>NUCLEOTIDE SEQUENCE [LARGE SCALE GENOMIC DNA]</scope>
    <source>
        <strain evidence="1 2">CECT 7834</strain>
    </source>
</reference>
<dbReference type="Proteomes" id="UP000290378">
    <property type="component" value="Unassembled WGS sequence"/>
</dbReference>
<dbReference type="SUPFAM" id="SSF56112">
    <property type="entry name" value="Protein kinase-like (PK-like)"/>
    <property type="match status" value="1"/>
</dbReference>